<evidence type="ECO:0000313" key="2">
    <source>
        <dbReference type="Proteomes" id="UP000000292"/>
    </source>
</evidence>
<organism evidence="1 2">
    <name type="scientific">Alicyclobacillus acidocaldarius (strain Tc-4-1)</name>
    <name type="common">Bacillus acidocaldarius</name>
    <dbReference type="NCBI Taxonomy" id="1048834"/>
    <lineage>
        <taxon>Bacteria</taxon>
        <taxon>Bacillati</taxon>
        <taxon>Bacillota</taxon>
        <taxon>Bacilli</taxon>
        <taxon>Bacillales</taxon>
        <taxon>Alicyclobacillaceae</taxon>
        <taxon>Alicyclobacillus</taxon>
    </lineage>
</organism>
<evidence type="ECO:0000313" key="1">
    <source>
        <dbReference type="EMBL" id="AEJ42627.1"/>
    </source>
</evidence>
<proteinExistence type="predicted"/>
<reference evidence="2" key="2">
    <citation type="submission" date="2011-06" db="EMBL/GenBank/DDBJ databases">
        <title>The complete genome sequence of Alicyclobacillus acidocaldarius sp. Tc-4-1.</title>
        <authorList>
            <person name="Chen Y."/>
            <person name="He Y."/>
            <person name="Dong Z."/>
            <person name="Hu S."/>
        </authorList>
    </citation>
    <scope>NUCLEOTIDE SEQUENCE [LARGE SCALE GENOMIC DNA]</scope>
    <source>
        <strain evidence="2">Tc-4-1</strain>
    </source>
</reference>
<protein>
    <submittedName>
        <fullName evidence="1">Uncharacterized protein</fullName>
    </submittedName>
</protein>
<dbReference type="HOGENOM" id="CLU_2630259_0_0_9"/>
<dbReference type="AlphaFoldDB" id="F8IDX3"/>
<sequence length="77" mass="8740">MTKSAKRYDSATCRGFDAIEHLQNAKRSLSFDRLHLCSREIQFELAARIGDCALPLYKKEAVSSTDEQENSGDEEKE</sequence>
<reference evidence="1 2" key="1">
    <citation type="journal article" date="2011" name="J. Bacteriol.">
        <title>Complete Genome Sequence of Alicyclobacillus acidocaldarius Strain Tc-4-1.</title>
        <authorList>
            <person name="Chen Y."/>
            <person name="He Y."/>
            <person name="Zhang B."/>
            <person name="Yang J."/>
            <person name="Li W."/>
            <person name="Dong Z."/>
            <person name="Hu S."/>
        </authorList>
    </citation>
    <scope>NUCLEOTIDE SEQUENCE [LARGE SCALE GENOMIC DNA]</scope>
    <source>
        <strain evidence="1 2">Tc-4-1</strain>
    </source>
</reference>
<dbReference type="EMBL" id="CP002902">
    <property type="protein sequence ID" value="AEJ42627.1"/>
    <property type="molecule type" value="Genomic_DNA"/>
</dbReference>
<accession>F8IDX3</accession>
<dbReference type="KEGG" id="aad:TC41_0669"/>
<dbReference type="STRING" id="1048834.TC41_0669"/>
<name>F8IDX3_ALIAT</name>
<dbReference type="Proteomes" id="UP000000292">
    <property type="component" value="Chromosome"/>
</dbReference>
<gene>
    <name evidence="1" type="ordered locus">TC41_0669</name>
</gene>